<dbReference type="PROSITE" id="PS51819">
    <property type="entry name" value="VOC"/>
    <property type="match status" value="1"/>
</dbReference>
<sequence>MQIDRLDHLVLTVADIDASCAFYACVLGMQVQRFGEGRTALAFGRQKLNLHAAGCAFEPKARAPTPGSGDLCFITATPLAQVRRELQEAAVAIEDGPVQRTDATGPILSLYFRDPDGNLIEVSHLL</sequence>
<reference evidence="2 3" key="1">
    <citation type="submission" date="2015-07" db="EMBL/GenBank/DDBJ databases">
        <authorList>
            <person name="Noorani M."/>
        </authorList>
    </citation>
    <scope>NUCLEOTIDE SEQUENCE [LARGE SCALE GENOMIC DNA]</scope>
    <source>
        <strain evidence="2">LMG728</strain>
    </source>
</reference>
<evidence type="ECO:0000313" key="3">
    <source>
        <dbReference type="Proteomes" id="UP000041247"/>
    </source>
</evidence>
<dbReference type="Pfam" id="PF00903">
    <property type="entry name" value="Glyoxalase"/>
    <property type="match status" value="1"/>
</dbReference>
<keyword evidence="2" id="KW-0223">Dioxygenase</keyword>
<dbReference type="Proteomes" id="UP000041247">
    <property type="component" value="Unassembled WGS sequence"/>
</dbReference>
<dbReference type="PANTHER" id="PTHR21366">
    <property type="entry name" value="GLYOXALASE FAMILY PROTEIN"/>
    <property type="match status" value="1"/>
</dbReference>
<dbReference type="Gene3D" id="3.10.180.10">
    <property type="entry name" value="2,3-Dihydroxybiphenyl 1,2-Dioxygenase, domain 1"/>
    <property type="match status" value="1"/>
</dbReference>
<dbReference type="InterPro" id="IPR004360">
    <property type="entry name" value="Glyas_Fos-R_dOase_dom"/>
</dbReference>
<dbReference type="InterPro" id="IPR037523">
    <property type="entry name" value="VOC_core"/>
</dbReference>
<protein>
    <submittedName>
        <fullName evidence="2">Ring-cleaving dioxygenase</fullName>
    </submittedName>
</protein>
<dbReference type="InterPro" id="IPR050383">
    <property type="entry name" value="GlyoxalaseI/FosfomycinResist"/>
</dbReference>
<dbReference type="SUPFAM" id="SSF54593">
    <property type="entry name" value="Glyoxalase/Bleomycin resistance protein/Dihydroxybiphenyl dioxygenase"/>
    <property type="match status" value="1"/>
</dbReference>
<accession>A0A0K3A8A2</accession>
<dbReference type="EMBL" id="CXOK01000124">
    <property type="protein sequence ID" value="CTP92749.1"/>
    <property type="molecule type" value="Genomic_DNA"/>
</dbReference>
<feature type="domain" description="VOC" evidence="1">
    <location>
        <begin position="5"/>
        <end position="125"/>
    </location>
</feature>
<gene>
    <name evidence="2" type="ORF">XTPLMG728_3345</name>
</gene>
<name>A0A0K3A8A2_9XANT</name>
<dbReference type="RefSeq" id="WP_053841944.1">
    <property type="nucleotide sequence ID" value="NZ_CP076250.1"/>
</dbReference>
<dbReference type="PANTHER" id="PTHR21366:SF14">
    <property type="entry name" value="GLYOXALASE DOMAIN-CONTAINING PROTEIN 5"/>
    <property type="match status" value="1"/>
</dbReference>
<evidence type="ECO:0000313" key="2">
    <source>
        <dbReference type="EMBL" id="CTP92749.1"/>
    </source>
</evidence>
<keyword evidence="2" id="KW-0560">Oxidoreductase</keyword>
<proteinExistence type="predicted"/>
<evidence type="ECO:0000259" key="1">
    <source>
        <dbReference type="PROSITE" id="PS51819"/>
    </source>
</evidence>
<dbReference type="InterPro" id="IPR029068">
    <property type="entry name" value="Glyas_Bleomycin-R_OHBP_Dase"/>
</dbReference>
<dbReference type="CDD" id="cd07253">
    <property type="entry name" value="GLOD5"/>
    <property type="match status" value="1"/>
</dbReference>
<dbReference type="AlphaFoldDB" id="A0A0K3A8A2"/>
<organism evidence="2 3">
    <name type="scientific">Xanthomonas graminis pv. poae</name>
    <dbReference type="NCBI Taxonomy" id="227946"/>
    <lineage>
        <taxon>Bacteria</taxon>
        <taxon>Pseudomonadati</taxon>
        <taxon>Pseudomonadota</taxon>
        <taxon>Gammaproteobacteria</taxon>
        <taxon>Lysobacterales</taxon>
        <taxon>Lysobacteraceae</taxon>
        <taxon>Xanthomonas</taxon>
        <taxon>Xanthomonas translucens group</taxon>
        <taxon>Xanthomonas graminis</taxon>
    </lineage>
</organism>
<dbReference type="GO" id="GO:0051213">
    <property type="term" value="F:dioxygenase activity"/>
    <property type="evidence" value="ECO:0007669"/>
    <property type="project" value="UniProtKB-KW"/>
</dbReference>